<name>A0A9N7YXC3_PLEPL</name>
<evidence type="ECO:0000313" key="1">
    <source>
        <dbReference type="EMBL" id="CAB1447953.1"/>
    </source>
</evidence>
<keyword evidence="2" id="KW-1185">Reference proteome</keyword>
<dbReference type="EMBL" id="CADEAL010003960">
    <property type="protein sequence ID" value="CAB1447953.1"/>
    <property type="molecule type" value="Genomic_DNA"/>
</dbReference>
<evidence type="ECO:0000313" key="2">
    <source>
        <dbReference type="Proteomes" id="UP001153269"/>
    </source>
</evidence>
<reference evidence="1" key="1">
    <citation type="submission" date="2020-03" db="EMBL/GenBank/DDBJ databases">
        <authorList>
            <person name="Weist P."/>
        </authorList>
    </citation>
    <scope>NUCLEOTIDE SEQUENCE</scope>
</reference>
<sequence>MVKCRISAHGLGSASITKGTPAAKILPVCQSSSVPSIPAYISIYLFPFPTTTYCTWTALACPLSSPLPLTWSWKPSGRLEAIPSPASPLTHPTPLLGAPQLVPDEKSSPISRMLWYFTHSEKCVLAQVARHGEKVLYSG</sequence>
<dbReference type="Proteomes" id="UP001153269">
    <property type="component" value="Unassembled WGS sequence"/>
</dbReference>
<organism evidence="1 2">
    <name type="scientific">Pleuronectes platessa</name>
    <name type="common">European plaice</name>
    <dbReference type="NCBI Taxonomy" id="8262"/>
    <lineage>
        <taxon>Eukaryota</taxon>
        <taxon>Metazoa</taxon>
        <taxon>Chordata</taxon>
        <taxon>Craniata</taxon>
        <taxon>Vertebrata</taxon>
        <taxon>Euteleostomi</taxon>
        <taxon>Actinopterygii</taxon>
        <taxon>Neopterygii</taxon>
        <taxon>Teleostei</taxon>
        <taxon>Neoteleostei</taxon>
        <taxon>Acanthomorphata</taxon>
        <taxon>Carangaria</taxon>
        <taxon>Pleuronectiformes</taxon>
        <taxon>Pleuronectoidei</taxon>
        <taxon>Pleuronectidae</taxon>
        <taxon>Pleuronectes</taxon>
    </lineage>
</organism>
<protein>
    <submittedName>
        <fullName evidence="1">Uncharacterized protein</fullName>
    </submittedName>
</protein>
<dbReference type="AlphaFoldDB" id="A0A9N7YXC3"/>
<gene>
    <name evidence="1" type="ORF">PLEPLA_LOCUS35618</name>
</gene>
<proteinExistence type="predicted"/>
<comment type="caution">
    <text evidence="1">The sequence shown here is derived from an EMBL/GenBank/DDBJ whole genome shotgun (WGS) entry which is preliminary data.</text>
</comment>
<accession>A0A9N7YXC3</accession>